<feature type="signal peptide" evidence="1">
    <location>
        <begin position="1"/>
        <end position="28"/>
    </location>
</feature>
<sequence>MIQRIYQLRLASLIILLTGCTANSNTHAPRSSDPLPALETTEQSTVTSLLEPVILSRPGDSQRNRYDESIDTLALHYDLNQSFELMPDVALEIDSVNVITTSNLKPALLDGNEELKPFIHNDSYRALVFTTNIVNSSKYTFYFKGFQEMILSQNNQPLPTISPLTLPHNQLSLPQTTIPLTFFETHLDPKTPEILEVLTVTTFPLETKTEEKISPEITFVLQLVNLP</sequence>
<dbReference type="Proteomes" id="UP000287239">
    <property type="component" value="Unassembled WGS sequence"/>
</dbReference>
<reference evidence="2 3" key="1">
    <citation type="submission" date="2017-05" db="EMBL/GenBank/DDBJ databases">
        <title>Vagococcus spp. assemblies.</title>
        <authorList>
            <person name="Gulvik C.A."/>
        </authorList>
    </citation>
    <scope>NUCLEOTIDE SEQUENCE [LARGE SCALE GENOMIC DNA]</scope>
    <source>
        <strain evidence="2 3">NCFB 2777</strain>
    </source>
</reference>
<evidence type="ECO:0008006" key="4">
    <source>
        <dbReference type="Google" id="ProtNLM"/>
    </source>
</evidence>
<dbReference type="EMBL" id="NGJU01000002">
    <property type="protein sequence ID" value="RST97412.1"/>
    <property type="molecule type" value="Genomic_DNA"/>
</dbReference>
<dbReference type="GeneID" id="98567073"/>
<gene>
    <name evidence="2" type="ORF">CBF35_01725</name>
</gene>
<dbReference type="AlphaFoldDB" id="A0A429ZUS5"/>
<keyword evidence="1" id="KW-0732">Signal</keyword>
<name>A0A429ZUS5_9ENTE</name>
<comment type="caution">
    <text evidence="2">The sequence shown here is derived from an EMBL/GenBank/DDBJ whole genome shotgun (WGS) entry which is preliminary data.</text>
</comment>
<dbReference type="PROSITE" id="PS51257">
    <property type="entry name" value="PROKAR_LIPOPROTEIN"/>
    <property type="match status" value="1"/>
</dbReference>
<accession>A0A429ZUS5</accession>
<feature type="chain" id="PRO_5038960614" description="Lipoprotein" evidence="1">
    <location>
        <begin position="29"/>
        <end position="227"/>
    </location>
</feature>
<organism evidence="2 3">
    <name type="scientific">Vagococcus salmoninarum</name>
    <dbReference type="NCBI Taxonomy" id="2739"/>
    <lineage>
        <taxon>Bacteria</taxon>
        <taxon>Bacillati</taxon>
        <taxon>Bacillota</taxon>
        <taxon>Bacilli</taxon>
        <taxon>Lactobacillales</taxon>
        <taxon>Enterococcaceae</taxon>
        <taxon>Vagococcus</taxon>
    </lineage>
</organism>
<keyword evidence="3" id="KW-1185">Reference proteome</keyword>
<evidence type="ECO:0000256" key="1">
    <source>
        <dbReference type="SAM" id="SignalP"/>
    </source>
</evidence>
<evidence type="ECO:0000313" key="2">
    <source>
        <dbReference type="EMBL" id="RST97412.1"/>
    </source>
</evidence>
<dbReference type="RefSeq" id="WP_126778158.1">
    <property type="nucleotide sequence ID" value="NZ_CAUQJP010000110.1"/>
</dbReference>
<protein>
    <recommendedName>
        <fullName evidence="4">Lipoprotein</fullName>
    </recommendedName>
</protein>
<proteinExistence type="predicted"/>
<evidence type="ECO:0000313" key="3">
    <source>
        <dbReference type="Proteomes" id="UP000287239"/>
    </source>
</evidence>